<accession>A0ACC0CS64</accession>
<sequence length="792" mass="88777">MSSMLPPLPSGTSKAARLDLPKIGRERWVDYGHPHLDINKVCRALNCHKSFELQAGHVIHDLPKFGGFTDYGNFTEDVELKFCEQEARRLVRIANSVDPVKMQGGDELFGPPTREGYLQLHQVGKKFIHALRICMHDTAVVQAGHYNVEADYKRCSNVKSTILREFDPMTGQERYSTEIDDETKRKYYYALINYTTAILVKVILQTIRGDYWIDNIVAIVARLAAKAKIIGNDLPRAVTQTLHKANDARIQITQKEERYDQYSLKKPEQYLDEKLRLQASLGSRAGQAGKYFIQMGLLYNAVIRMLDEAVSGLAISHSLASGTDDFESSVAIYESFITNEQIILCQQRDGSIGGASEAGTTRASIAGFEVCLKTWGGLDSYLPRDDRKAAWTSIQWKWTQVDEKTGALLPNNRQDTVKLSSMKGVIAATVPYTMISGTFAASLDALVELIRFASNDDDSPLQLVKQPKIICTAILQTSEYKSRRPGQVREEDACPVSESFLIQKRAFANSPHRTTEELYAPTLIERIRGNRMKGRITLRDREKSKKVLEDGMKMLNNWVIDQDVIVVPYKRYAWGSISLATLLVCCGLAVGFSVGDRIPGVDPSNISAYCWVVTAFLLLMAKAICVESWPWSSFLRGNVPCRSVSEVVSVTGIDAQVLLAILLRLDNRMHLRTRGPFNTLFRRKSPDALGGFSIDVPIKTATAIEGGFIPIKVLSDWGTGLVFINTHSWVSYNGITDSSPYNGHAICPDIDNPYYWIADEQTPCFHLTNIKEDSTIHISRVLGVFERDCYFY</sequence>
<dbReference type="Proteomes" id="UP001497680">
    <property type="component" value="Unassembled WGS sequence"/>
</dbReference>
<gene>
    <name evidence="1" type="ORF">F4821DRAFT_245258</name>
</gene>
<proteinExistence type="predicted"/>
<protein>
    <submittedName>
        <fullName evidence="1">Uncharacterized protein</fullName>
    </submittedName>
</protein>
<evidence type="ECO:0000313" key="2">
    <source>
        <dbReference type="Proteomes" id="UP001497680"/>
    </source>
</evidence>
<comment type="caution">
    <text evidence="1">The sequence shown here is derived from an EMBL/GenBank/DDBJ whole genome shotgun (WGS) entry which is preliminary data.</text>
</comment>
<evidence type="ECO:0000313" key="1">
    <source>
        <dbReference type="EMBL" id="KAI6083254.1"/>
    </source>
</evidence>
<dbReference type="EMBL" id="MU394355">
    <property type="protein sequence ID" value="KAI6083254.1"/>
    <property type="molecule type" value="Genomic_DNA"/>
</dbReference>
<keyword evidence="2" id="KW-1185">Reference proteome</keyword>
<name>A0ACC0CS64_9PEZI</name>
<organism evidence="1 2">
    <name type="scientific">Hypoxylon rubiginosum</name>
    <dbReference type="NCBI Taxonomy" id="110542"/>
    <lineage>
        <taxon>Eukaryota</taxon>
        <taxon>Fungi</taxon>
        <taxon>Dikarya</taxon>
        <taxon>Ascomycota</taxon>
        <taxon>Pezizomycotina</taxon>
        <taxon>Sordariomycetes</taxon>
        <taxon>Xylariomycetidae</taxon>
        <taxon>Xylariales</taxon>
        <taxon>Hypoxylaceae</taxon>
        <taxon>Hypoxylon</taxon>
    </lineage>
</organism>
<reference evidence="1 2" key="1">
    <citation type="journal article" date="2022" name="New Phytol.">
        <title>Ecological generalism drives hyperdiversity of secondary metabolite gene clusters in xylarialean endophytes.</title>
        <authorList>
            <person name="Franco M.E.E."/>
            <person name="Wisecaver J.H."/>
            <person name="Arnold A.E."/>
            <person name="Ju Y.M."/>
            <person name="Slot J.C."/>
            <person name="Ahrendt S."/>
            <person name="Moore L.P."/>
            <person name="Eastman K.E."/>
            <person name="Scott K."/>
            <person name="Konkel Z."/>
            <person name="Mondo S.J."/>
            <person name="Kuo A."/>
            <person name="Hayes R.D."/>
            <person name="Haridas S."/>
            <person name="Andreopoulos B."/>
            <person name="Riley R."/>
            <person name="LaButti K."/>
            <person name="Pangilinan J."/>
            <person name="Lipzen A."/>
            <person name="Amirebrahimi M."/>
            <person name="Yan J."/>
            <person name="Adam C."/>
            <person name="Keymanesh K."/>
            <person name="Ng V."/>
            <person name="Louie K."/>
            <person name="Northen T."/>
            <person name="Drula E."/>
            <person name="Henrissat B."/>
            <person name="Hsieh H.M."/>
            <person name="Youens-Clark K."/>
            <person name="Lutzoni F."/>
            <person name="Miadlikowska J."/>
            <person name="Eastwood D.C."/>
            <person name="Hamelin R.C."/>
            <person name="Grigoriev I.V."/>
            <person name="U'Ren J.M."/>
        </authorList>
    </citation>
    <scope>NUCLEOTIDE SEQUENCE [LARGE SCALE GENOMIC DNA]</scope>
    <source>
        <strain evidence="1 2">ER1909</strain>
    </source>
</reference>